<reference evidence="1 2" key="1">
    <citation type="journal article" date="2016" name="Nat. Commun.">
        <title>Extremotolerant tardigrade genome and improved radiotolerance of human cultured cells by tardigrade-unique protein.</title>
        <authorList>
            <person name="Hashimoto T."/>
            <person name="Horikawa D.D."/>
            <person name="Saito Y."/>
            <person name="Kuwahara H."/>
            <person name="Kozuka-Hata H."/>
            <person name="Shin-I T."/>
            <person name="Minakuchi Y."/>
            <person name="Ohishi K."/>
            <person name="Motoyama A."/>
            <person name="Aizu T."/>
            <person name="Enomoto A."/>
            <person name="Kondo K."/>
            <person name="Tanaka S."/>
            <person name="Hara Y."/>
            <person name="Koshikawa S."/>
            <person name="Sagara H."/>
            <person name="Miura T."/>
            <person name="Yokobori S."/>
            <person name="Miyagawa K."/>
            <person name="Suzuki Y."/>
            <person name="Kubo T."/>
            <person name="Oyama M."/>
            <person name="Kohara Y."/>
            <person name="Fujiyama A."/>
            <person name="Arakawa K."/>
            <person name="Katayama T."/>
            <person name="Toyoda A."/>
            <person name="Kunieda T."/>
        </authorList>
    </citation>
    <scope>NUCLEOTIDE SEQUENCE [LARGE SCALE GENOMIC DNA]</scope>
    <source>
        <strain evidence="1 2">YOKOZUNA-1</strain>
    </source>
</reference>
<protein>
    <submittedName>
        <fullName evidence="1">Uncharacterized protein</fullName>
    </submittedName>
</protein>
<organism evidence="1 2">
    <name type="scientific">Ramazzottius varieornatus</name>
    <name type="common">Water bear</name>
    <name type="synonym">Tardigrade</name>
    <dbReference type="NCBI Taxonomy" id="947166"/>
    <lineage>
        <taxon>Eukaryota</taxon>
        <taxon>Metazoa</taxon>
        <taxon>Ecdysozoa</taxon>
        <taxon>Tardigrada</taxon>
        <taxon>Eutardigrada</taxon>
        <taxon>Parachela</taxon>
        <taxon>Hypsibioidea</taxon>
        <taxon>Ramazzottiidae</taxon>
        <taxon>Ramazzottius</taxon>
    </lineage>
</organism>
<accession>A0A1D1VQD2</accession>
<dbReference type="EMBL" id="BDGG01000010">
    <property type="protein sequence ID" value="GAV03787.1"/>
    <property type="molecule type" value="Genomic_DNA"/>
</dbReference>
<proteinExistence type="predicted"/>
<comment type="caution">
    <text evidence="1">The sequence shown here is derived from an EMBL/GenBank/DDBJ whole genome shotgun (WGS) entry which is preliminary data.</text>
</comment>
<keyword evidence="2" id="KW-1185">Reference proteome</keyword>
<dbReference type="Proteomes" id="UP000186922">
    <property type="component" value="Unassembled WGS sequence"/>
</dbReference>
<gene>
    <name evidence="1" type="primary">RvY_14167-1</name>
    <name evidence="1" type="synonym">RvY_14167.1</name>
    <name evidence="1" type="ORF">RvY_14167</name>
</gene>
<evidence type="ECO:0000313" key="1">
    <source>
        <dbReference type="EMBL" id="GAV03787.1"/>
    </source>
</evidence>
<evidence type="ECO:0000313" key="2">
    <source>
        <dbReference type="Proteomes" id="UP000186922"/>
    </source>
</evidence>
<sequence>MTTTEVTPATLARATATTTAMEPAEVGTVTSTIARRLGPIPPRITADRPTIPAATTEAMALPATALPTTAIAALTRTASSSNPKPKRVRSQRERMCPRCVNRPWSQGQPTCPLCDGEAVALHPPAMSAPPPPEKDSRMFYGNTSWKEPSRVTSVWKADKQGKVVFTKTARNFNPSCSKAEDWDCRSLSDR</sequence>
<name>A0A1D1VQD2_RAMVA</name>
<dbReference type="AlphaFoldDB" id="A0A1D1VQD2"/>